<feature type="region of interest" description="Disordered" evidence="14">
    <location>
        <begin position="1"/>
        <end position="26"/>
    </location>
</feature>
<keyword evidence="4" id="KW-0808">Transferase</keyword>
<name>A0AAW1Q854_9CHLO</name>
<evidence type="ECO:0000256" key="4">
    <source>
        <dbReference type="ARBA" id="ARBA00022679"/>
    </source>
</evidence>
<evidence type="ECO:0000256" key="10">
    <source>
        <dbReference type="ARBA" id="ARBA00023157"/>
    </source>
</evidence>
<keyword evidence="16" id="KW-1185">Reference proteome</keyword>
<dbReference type="CDD" id="cd19952">
    <property type="entry name" value="GT29"/>
    <property type="match status" value="1"/>
</dbReference>
<evidence type="ECO:0000256" key="3">
    <source>
        <dbReference type="ARBA" id="ARBA00022676"/>
    </source>
</evidence>
<keyword evidence="5" id="KW-0812">Transmembrane</keyword>
<keyword evidence="6" id="KW-0735">Signal-anchor</keyword>
<evidence type="ECO:0000256" key="6">
    <source>
        <dbReference type="ARBA" id="ARBA00022968"/>
    </source>
</evidence>
<keyword evidence="8" id="KW-0333">Golgi apparatus</keyword>
<evidence type="ECO:0000256" key="2">
    <source>
        <dbReference type="ARBA" id="ARBA00006003"/>
    </source>
</evidence>
<dbReference type="InterPro" id="IPR038578">
    <property type="entry name" value="GT29-like_sf"/>
</dbReference>
<comment type="catalytic activity">
    <reaction evidence="12">
        <text>a beta-D-galactoside + CMP-N-acetyl-beta-neuraminate = an N-acetyl-alpha-neuraminyl-(2-&gt;6)-beta-D-galactosyl derivative + CMP + H(+)</text>
        <dbReference type="Rhea" id="RHEA:52104"/>
        <dbReference type="ChEBI" id="CHEBI:15378"/>
        <dbReference type="ChEBI" id="CHEBI:28034"/>
        <dbReference type="ChEBI" id="CHEBI:57812"/>
        <dbReference type="ChEBI" id="CHEBI:60377"/>
        <dbReference type="ChEBI" id="CHEBI:136398"/>
        <dbReference type="EC" id="2.4.3.1"/>
    </reaction>
</comment>
<dbReference type="GO" id="GO:0003835">
    <property type="term" value="F:beta-galactoside alpha-2,6-sialyltransferase activity"/>
    <property type="evidence" value="ECO:0007669"/>
    <property type="project" value="UniProtKB-EC"/>
</dbReference>
<evidence type="ECO:0000256" key="8">
    <source>
        <dbReference type="ARBA" id="ARBA00023034"/>
    </source>
</evidence>
<dbReference type="PANTHER" id="PTHR46059:SF1">
    <property type="entry name" value="BETA-GALACTOSIDE ALPHA-2,6-SIALYLTRANSFERASE"/>
    <property type="match status" value="1"/>
</dbReference>
<dbReference type="Gene3D" id="3.90.1480.20">
    <property type="entry name" value="Glycosyl transferase family 29"/>
    <property type="match status" value="1"/>
</dbReference>
<dbReference type="Proteomes" id="UP001489004">
    <property type="component" value="Unassembled WGS sequence"/>
</dbReference>
<proteinExistence type="inferred from homology"/>
<evidence type="ECO:0000256" key="1">
    <source>
        <dbReference type="ARBA" id="ARBA00004447"/>
    </source>
</evidence>
<evidence type="ECO:0000256" key="13">
    <source>
        <dbReference type="ARBA" id="ARBA00034329"/>
    </source>
</evidence>
<protein>
    <recommendedName>
        <fullName evidence="13">beta-galactoside alpha-(2,6)-sialyltransferase</fullName>
        <ecNumber evidence="13">2.4.3.1</ecNumber>
    </recommendedName>
</protein>
<dbReference type="Pfam" id="PF00777">
    <property type="entry name" value="Glyco_transf_29"/>
    <property type="match status" value="2"/>
</dbReference>
<keyword evidence="9" id="KW-0472">Membrane</keyword>
<dbReference type="EC" id="2.4.3.1" evidence="13"/>
<comment type="caution">
    <text evidence="15">The sequence shown here is derived from an EMBL/GenBank/DDBJ whole genome shotgun (WGS) entry which is preliminary data.</text>
</comment>
<gene>
    <name evidence="15" type="ORF">WJX72_010008</name>
</gene>
<evidence type="ECO:0000313" key="15">
    <source>
        <dbReference type="EMBL" id="KAK9817132.1"/>
    </source>
</evidence>
<comment type="similarity">
    <text evidence="2">Belongs to the glycosyltransferase 29 family.</text>
</comment>
<evidence type="ECO:0000256" key="7">
    <source>
        <dbReference type="ARBA" id="ARBA00022989"/>
    </source>
</evidence>
<evidence type="ECO:0000256" key="5">
    <source>
        <dbReference type="ARBA" id="ARBA00022692"/>
    </source>
</evidence>
<evidence type="ECO:0000256" key="9">
    <source>
        <dbReference type="ARBA" id="ARBA00023136"/>
    </source>
</evidence>
<dbReference type="PANTHER" id="PTHR46059">
    <property type="entry name" value="BETA-GALACTOSIDE ALPHA-2,6-SIALYLTRANSFERASE"/>
    <property type="match status" value="1"/>
</dbReference>
<dbReference type="AlphaFoldDB" id="A0AAW1Q854"/>
<sequence length="343" mass="38283">MAPDAKNREPSLGLSSQNSRLGVQPASAVPQPVLPRPAYLRWAPLPKLWDLLSVEARLAADGVVEQPDPSLQKTFAKPPPLRAEVLRKLALPGRIEGLLKRKVNVVWSQAAALNGDLDQNYSCGGRSIMSFNSSREIVNADLQLASMLPKEDKVKAVALRSCAVVGNSGSLLGAAHGPAIDSHDTVIRFNAAPTTGYEADVGHTTAFRLQNCDHIGFHEPQDEILIASVRNAPDLRRFAQQMWKPGAEWQFMFHPEFWCHVWDWVAHRKLKPTSGLAGVVLALHLCTPPVDLYGFQHDAAEFHYWNKLPDKVTKQDVYEYHPLQEEAYLYQELQNLTLVRLWP</sequence>
<keyword evidence="7" id="KW-1133">Transmembrane helix</keyword>
<reference evidence="15 16" key="1">
    <citation type="journal article" date="2024" name="Nat. Commun.">
        <title>Phylogenomics reveals the evolutionary origins of lichenization in chlorophyte algae.</title>
        <authorList>
            <person name="Puginier C."/>
            <person name="Libourel C."/>
            <person name="Otte J."/>
            <person name="Skaloud P."/>
            <person name="Haon M."/>
            <person name="Grisel S."/>
            <person name="Petersen M."/>
            <person name="Berrin J.G."/>
            <person name="Delaux P.M."/>
            <person name="Dal Grande F."/>
            <person name="Keller J."/>
        </authorList>
    </citation>
    <scope>NUCLEOTIDE SEQUENCE [LARGE SCALE GENOMIC DNA]</scope>
    <source>
        <strain evidence="15 16">SAG 2043</strain>
    </source>
</reference>
<keyword evidence="3" id="KW-0328">Glycosyltransferase</keyword>
<evidence type="ECO:0000313" key="16">
    <source>
        <dbReference type="Proteomes" id="UP001489004"/>
    </source>
</evidence>
<evidence type="ECO:0000256" key="11">
    <source>
        <dbReference type="ARBA" id="ARBA00023180"/>
    </source>
</evidence>
<comment type="subcellular location">
    <subcellularLocation>
        <location evidence="1">Golgi apparatus</location>
        <location evidence="1">Golgi stack membrane</location>
        <topology evidence="1">Single-pass type II membrane protein</topology>
    </subcellularLocation>
</comment>
<dbReference type="EMBL" id="JALJOR010000005">
    <property type="protein sequence ID" value="KAK9817132.1"/>
    <property type="molecule type" value="Genomic_DNA"/>
</dbReference>
<organism evidence="15 16">
    <name type="scientific">[Myrmecia] bisecta</name>
    <dbReference type="NCBI Taxonomy" id="41462"/>
    <lineage>
        <taxon>Eukaryota</taxon>
        <taxon>Viridiplantae</taxon>
        <taxon>Chlorophyta</taxon>
        <taxon>core chlorophytes</taxon>
        <taxon>Trebouxiophyceae</taxon>
        <taxon>Trebouxiales</taxon>
        <taxon>Trebouxiaceae</taxon>
        <taxon>Myrmecia</taxon>
    </lineage>
</organism>
<evidence type="ECO:0000256" key="12">
    <source>
        <dbReference type="ARBA" id="ARBA00034249"/>
    </source>
</evidence>
<keyword evidence="10" id="KW-1015">Disulfide bond</keyword>
<accession>A0AAW1Q854</accession>
<dbReference type="InterPro" id="IPR001675">
    <property type="entry name" value="Glyco_trans_29"/>
</dbReference>
<evidence type="ECO:0000256" key="14">
    <source>
        <dbReference type="SAM" id="MobiDB-lite"/>
    </source>
</evidence>
<dbReference type="GO" id="GO:0032580">
    <property type="term" value="C:Golgi cisterna membrane"/>
    <property type="evidence" value="ECO:0007669"/>
    <property type="project" value="UniProtKB-SubCell"/>
</dbReference>
<keyword evidence="11" id="KW-0325">Glycoprotein</keyword>